<name>A0A0G1NE59_9BACT</name>
<comment type="caution">
    <text evidence="1">The sequence shown here is derived from an EMBL/GenBank/DDBJ whole genome shotgun (WGS) entry which is preliminary data.</text>
</comment>
<proteinExistence type="predicted"/>
<protein>
    <recommendedName>
        <fullName evidence="3">MoaD/ThiS family protein</fullName>
    </recommendedName>
</protein>
<reference evidence="1 2" key="1">
    <citation type="journal article" date="2015" name="Nature">
        <title>rRNA introns, odd ribosomes, and small enigmatic genomes across a large radiation of phyla.</title>
        <authorList>
            <person name="Brown C.T."/>
            <person name="Hug L.A."/>
            <person name="Thomas B.C."/>
            <person name="Sharon I."/>
            <person name="Castelle C.J."/>
            <person name="Singh A."/>
            <person name="Wilkins M.J."/>
            <person name="Williams K.H."/>
            <person name="Banfield J.F."/>
        </authorList>
    </citation>
    <scope>NUCLEOTIDE SEQUENCE [LARGE SCALE GENOMIC DNA]</scope>
</reference>
<organism evidence="1 2">
    <name type="scientific">Candidatus Yanofskybacteria bacterium GW2011_GWA2_44_9</name>
    <dbReference type="NCBI Taxonomy" id="1619025"/>
    <lineage>
        <taxon>Bacteria</taxon>
        <taxon>Candidatus Yanofskyibacteriota</taxon>
    </lineage>
</organism>
<evidence type="ECO:0008006" key="3">
    <source>
        <dbReference type="Google" id="ProtNLM"/>
    </source>
</evidence>
<accession>A0A0G1NE59</accession>
<dbReference type="AlphaFoldDB" id="A0A0G1NE59"/>
<dbReference type="Proteomes" id="UP000034032">
    <property type="component" value="Unassembled WGS sequence"/>
</dbReference>
<evidence type="ECO:0000313" key="1">
    <source>
        <dbReference type="EMBL" id="KKT82489.1"/>
    </source>
</evidence>
<evidence type="ECO:0000313" key="2">
    <source>
        <dbReference type="Proteomes" id="UP000034032"/>
    </source>
</evidence>
<sequence length="93" mass="10162">METEKPKDRNPSTKELEHTVTIGGKPEKVSLEPGARLSDLLKKFLKTHPGLNLAGHSILLNSRLINHHEGELKENPILVQPSTVTIAPRLSGG</sequence>
<dbReference type="EMBL" id="LCJR01000005">
    <property type="protein sequence ID" value="KKT82489.1"/>
    <property type="molecule type" value="Genomic_DNA"/>
</dbReference>
<gene>
    <name evidence="1" type="ORF">UW79_C0005G0014</name>
</gene>